<dbReference type="OrthoDB" id="10429567at2759"/>
<feature type="region of interest" description="Disordered" evidence="1">
    <location>
        <begin position="162"/>
        <end position="184"/>
    </location>
</feature>
<organism evidence="2 3">
    <name type="scientific">Perkinsus chesapeaki</name>
    <name type="common">Clam parasite</name>
    <name type="synonym">Perkinsus andrewsi</name>
    <dbReference type="NCBI Taxonomy" id="330153"/>
    <lineage>
        <taxon>Eukaryota</taxon>
        <taxon>Sar</taxon>
        <taxon>Alveolata</taxon>
        <taxon>Perkinsozoa</taxon>
        <taxon>Perkinsea</taxon>
        <taxon>Perkinsida</taxon>
        <taxon>Perkinsidae</taxon>
        <taxon>Perkinsus</taxon>
    </lineage>
</organism>
<evidence type="ECO:0000313" key="3">
    <source>
        <dbReference type="Proteomes" id="UP000591131"/>
    </source>
</evidence>
<dbReference type="EMBL" id="JAAPAO010000074">
    <property type="protein sequence ID" value="KAF4673865.1"/>
    <property type="molecule type" value="Genomic_DNA"/>
</dbReference>
<sequence>MRQSGYFQLQTPDPLIPRDPEKILSGYEVHNTFVDFRGPRPMFVHHSTAPAAVFRSTRYGRVSMPSPELMPLASPHKISQSPFKWADDIPGDSINMTATAQSPQSAVTAPTVVVGSRTFGDWSPFNTVNRWTPPPPSHVSINPTPSVQYIPPPPPPEVLYHHPPPGSTSTKLKRPPPELSDVSPTSPYMTHILSSPTLYNVTASSPIGPPGTMVDWRAECVYSPATASSYSAKWSDNDNQYRTTTSASRHSFYPPRRRLFHRQGDYDRGATAAVNVLDDISSSCSPSWNGDGVRCSGIVPYSPTGGIYTLPSSPVLKKNTTEEQQQVDHRNLAWTIIWIDELAFKSDAKAKKDSLSEAYNVRVKAYKSTEKCIRAFDKRYKDKAPSYAHLNKQIIVVSEGNALELLEYLNNGMEWLAPKLIIIGPSSNQLKRRSKLISATVRDWEQLMGLIGRTIRSATTS</sequence>
<name>A0A7J6MQL2_PERCH</name>
<keyword evidence="3" id="KW-1185">Reference proteome</keyword>
<dbReference type="Proteomes" id="UP000591131">
    <property type="component" value="Unassembled WGS sequence"/>
</dbReference>
<protein>
    <submittedName>
        <fullName evidence="2">Uncharacterized protein</fullName>
    </submittedName>
</protein>
<proteinExistence type="predicted"/>
<dbReference type="AlphaFoldDB" id="A0A7J6MQL2"/>
<gene>
    <name evidence="2" type="ORF">FOL47_010013</name>
</gene>
<accession>A0A7J6MQL2</accession>
<comment type="caution">
    <text evidence="2">The sequence shown here is derived from an EMBL/GenBank/DDBJ whole genome shotgun (WGS) entry which is preliminary data.</text>
</comment>
<reference evidence="2 3" key="1">
    <citation type="submission" date="2020-04" db="EMBL/GenBank/DDBJ databases">
        <title>Perkinsus chesapeaki whole genome sequence.</title>
        <authorList>
            <person name="Bogema D.R."/>
        </authorList>
    </citation>
    <scope>NUCLEOTIDE SEQUENCE [LARGE SCALE GENOMIC DNA]</scope>
    <source>
        <strain evidence="2">ATCC PRA-425</strain>
    </source>
</reference>
<evidence type="ECO:0000256" key="1">
    <source>
        <dbReference type="SAM" id="MobiDB-lite"/>
    </source>
</evidence>
<evidence type="ECO:0000313" key="2">
    <source>
        <dbReference type="EMBL" id="KAF4673865.1"/>
    </source>
</evidence>